<name>A0ACB9AKQ2_CICIN</name>
<gene>
    <name evidence="1" type="ORF">L2E82_39854</name>
</gene>
<dbReference type="EMBL" id="CM042015">
    <property type="protein sequence ID" value="KAI3710081.1"/>
    <property type="molecule type" value="Genomic_DNA"/>
</dbReference>
<comment type="caution">
    <text evidence="1">The sequence shown here is derived from an EMBL/GenBank/DDBJ whole genome shotgun (WGS) entry which is preliminary data.</text>
</comment>
<reference evidence="1 2" key="2">
    <citation type="journal article" date="2022" name="Mol. Ecol. Resour.">
        <title>The genomes of chicory, endive, great burdock and yacon provide insights into Asteraceae paleo-polyploidization history and plant inulin production.</title>
        <authorList>
            <person name="Fan W."/>
            <person name="Wang S."/>
            <person name="Wang H."/>
            <person name="Wang A."/>
            <person name="Jiang F."/>
            <person name="Liu H."/>
            <person name="Zhao H."/>
            <person name="Xu D."/>
            <person name="Zhang Y."/>
        </authorList>
    </citation>
    <scope>NUCLEOTIDE SEQUENCE [LARGE SCALE GENOMIC DNA]</scope>
    <source>
        <strain evidence="2">cv. Punajuju</strain>
        <tissue evidence="1">Leaves</tissue>
    </source>
</reference>
<protein>
    <submittedName>
        <fullName evidence="1">Uncharacterized protein</fullName>
    </submittedName>
</protein>
<proteinExistence type="predicted"/>
<sequence length="103" mass="11437">MWIIEASFYGFRVSVGGNPINCSPFYFSALSVPLQTLASILDAVIKQFSASGYEHSDVVVIDEMEMQRHQQLEKLYRSTRSGKTLSLRSYGISKVHSSSGGLE</sequence>
<accession>A0ACB9AKQ2</accession>
<evidence type="ECO:0000313" key="2">
    <source>
        <dbReference type="Proteomes" id="UP001055811"/>
    </source>
</evidence>
<dbReference type="Proteomes" id="UP001055811">
    <property type="component" value="Linkage Group LG07"/>
</dbReference>
<evidence type="ECO:0000313" key="1">
    <source>
        <dbReference type="EMBL" id="KAI3710081.1"/>
    </source>
</evidence>
<organism evidence="1 2">
    <name type="scientific">Cichorium intybus</name>
    <name type="common">Chicory</name>
    <dbReference type="NCBI Taxonomy" id="13427"/>
    <lineage>
        <taxon>Eukaryota</taxon>
        <taxon>Viridiplantae</taxon>
        <taxon>Streptophyta</taxon>
        <taxon>Embryophyta</taxon>
        <taxon>Tracheophyta</taxon>
        <taxon>Spermatophyta</taxon>
        <taxon>Magnoliopsida</taxon>
        <taxon>eudicotyledons</taxon>
        <taxon>Gunneridae</taxon>
        <taxon>Pentapetalae</taxon>
        <taxon>asterids</taxon>
        <taxon>campanulids</taxon>
        <taxon>Asterales</taxon>
        <taxon>Asteraceae</taxon>
        <taxon>Cichorioideae</taxon>
        <taxon>Cichorieae</taxon>
        <taxon>Cichoriinae</taxon>
        <taxon>Cichorium</taxon>
    </lineage>
</organism>
<keyword evidence="2" id="KW-1185">Reference proteome</keyword>
<reference evidence="2" key="1">
    <citation type="journal article" date="2022" name="Mol. Ecol. Resour.">
        <title>The genomes of chicory, endive, great burdock and yacon provide insights into Asteraceae palaeo-polyploidization history and plant inulin production.</title>
        <authorList>
            <person name="Fan W."/>
            <person name="Wang S."/>
            <person name="Wang H."/>
            <person name="Wang A."/>
            <person name="Jiang F."/>
            <person name="Liu H."/>
            <person name="Zhao H."/>
            <person name="Xu D."/>
            <person name="Zhang Y."/>
        </authorList>
    </citation>
    <scope>NUCLEOTIDE SEQUENCE [LARGE SCALE GENOMIC DNA]</scope>
    <source>
        <strain evidence="2">cv. Punajuju</strain>
    </source>
</reference>